<protein>
    <submittedName>
        <fullName evidence="1">Uncharacterized protein</fullName>
    </submittedName>
</protein>
<sequence length="76" mass="8904">MYLIRKYITEENQEVRLVIGYTYDLESAVDIVKLNYGAPSAVESITGGEVLYYNKEHKKIAFWIREIGLLQKEDKF</sequence>
<proteinExistence type="predicted"/>
<name>A0ABT9Y6G8_9FIRM</name>
<evidence type="ECO:0000313" key="1">
    <source>
        <dbReference type="EMBL" id="MDQ0203423.1"/>
    </source>
</evidence>
<evidence type="ECO:0000313" key="2">
    <source>
        <dbReference type="Proteomes" id="UP001239167"/>
    </source>
</evidence>
<comment type="caution">
    <text evidence="1">The sequence shown here is derived from an EMBL/GenBank/DDBJ whole genome shotgun (WGS) entry which is preliminary data.</text>
</comment>
<dbReference type="Proteomes" id="UP001239167">
    <property type="component" value="Unassembled WGS sequence"/>
</dbReference>
<reference evidence="1 2" key="1">
    <citation type="submission" date="2023-07" db="EMBL/GenBank/DDBJ databases">
        <title>Genomic Encyclopedia of Type Strains, Phase IV (KMG-IV): sequencing the most valuable type-strain genomes for metagenomic binning, comparative biology and taxonomic classification.</title>
        <authorList>
            <person name="Goeker M."/>
        </authorList>
    </citation>
    <scope>NUCLEOTIDE SEQUENCE [LARGE SCALE GENOMIC DNA]</scope>
    <source>
        <strain evidence="1 2">DSM 16980</strain>
    </source>
</reference>
<dbReference type="RefSeq" id="WP_307223466.1">
    <property type="nucleotide sequence ID" value="NZ_CP116940.1"/>
</dbReference>
<accession>A0ABT9Y6G8</accession>
<keyword evidence="2" id="KW-1185">Reference proteome</keyword>
<dbReference type="EMBL" id="JAUSUE010000006">
    <property type="protein sequence ID" value="MDQ0203423.1"/>
    <property type="molecule type" value="Genomic_DNA"/>
</dbReference>
<gene>
    <name evidence="1" type="ORF">J2S01_001139</name>
</gene>
<organism evidence="1 2">
    <name type="scientific">Pectinatus haikarae</name>
    <dbReference type="NCBI Taxonomy" id="349096"/>
    <lineage>
        <taxon>Bacteria</taxon>
        <taxon>Bacillati</taxon>
        <taxon>Bacillota</taxon>
        <taxon>Negativicutes</taxon>
        <taxon>Selenomonadales</taxon>
        <taxon>Selenomonadaceae</taxon>
        <taxon>Pectinatus</taxon>
    </lineage>
</organism>